<name>A0A8S4RXY4_9NEOP</name>
<reference evidence="1" key="1">
    <citation type="submission" date="2022-03" db="EMBL/GenBank/DDBJ databases">
        <authorList>
            <person name="Lindestad O."/>
        </authorList>
    </citation>
    <scope>NUCLEOTIDE SEQUENCE</scope>
</reference>
<evidence type="ECO:0000313" key="1">
    <source>
        <dbReference type="EMBL" id="CAH2242660.1"/>
    </source>
</evidence>
<protein>
    <submittedName>
        <fullName evidence="1">Jg8479 protein</fullName>
    </submittedName>
</protein>
<keyword evidence="2" id="KW-1185">Reference proteome</keyword>
<evidence type="ECO:0000313" key="2">
    <source>
        <dbReference type="Proteomes" id="UP000838756"/>
    </source>
</evidence>
<sequence length="112" mass="12295">MNGEISVVSKANFSRGGYETPIASNGYMGYLILIYCILKYGSEAYTKSSEHTTLILEKSKISSSSDLLSYTSAKKKTILQSSSVVHTDYAPQHTKDDVKLLCCVVSSQWINA</sequence>
<dbReference type="EMBL" id="CAKXAJ010025670">
    <property type="protein sequence ID" value="CAH2242660.1"/>
    <property type="molecule type" value="Genomic_DNA"/>
</dbReference>
<gene>
    <name evidence="1" type="primary">jg8479</name>
    <name evidence="1" type="ORF">PAEG_LOCUS18901</name>
</gene>
<dbReference type="Proteomes" id="UP000838756">
    <property type="component" value="Unassembled WGS sequence"/>
</dbReference>
<dbReference type="AlphaFoldDB" id="A0A8S4RXY4"/>
<proteinExistence type="predicted"/>
<comment type="caution">
    <text evidence="1">The sequence shown here is derived from an EMBL/GenBank/DDBJ whole genome shotgun (WGS) entry which is preliminary data.</text>
</comment>
<accession>A0A8S4RXY4</accession>
<organism evidence="1 2">
    <name type="scientific">Pararge aegeria aegeria</name>
    <dbReference type="NCBI Taxonomy" id="348720"/>
    <lineage>
        <taxon>Eukaryota</taxon>
        <taxon>Metazoa</taxon>
        <taxon>Ecdysozoa</taxon>
        <taxon>Arthropoda</taxon>
        <taxon>Hexapoda</taxon>
        <taxon>Insecta</taxon>
        <taxon>Pterygota</taxon>
        <taxon>Neoptera</taxon>
        <taxon>Endopterygota</taxon>
        <taxon>Lepidoptera</taxon>
        <taxon>Glossata</taxon>
        <taxon>Ditrysia</taxon>
        <taxon>Papilionoidea</taxon>
        <taxon>Nymphalidae</taxon>
        <taxon>Satyrinae</taxon>
        <taxon>Satyrini</taxon>
        <taxon>Parargina</taxon>
        <taxon>Pararge</taxon>
    </lineage>
</organism>